<evidence type="ECO:0000256" key="7">
    <source>
        <dbReference type="ARBA" id="ARBA00023242"/>
    </source>
</evidence>
<evidence type="ECO:0000256" key="3">
    <source>
        <dbReference type="ARBA" id="ARBA00021377"/>
    </source>
</evidence>
<name>A0AAD9V243_ACRCE</name>
<dbReference type="Proteomes" id="UP001249851">
    <property type="component" value="Unassembled WGS sequence"/>
</dbReference>
<evidence type="ECO:0000256" key="4">
    <source>
        <dbReference type="ARBA" id="ARBA00022664"/>
    </source>
</evidence>
<dbReference type="AlphaFoldDB" id="A0AAD9V243"/>
<dbReference type="InterPro" id="IPR039974">
    <property type="entry name" value="Splicing_factor_SLU7"/>
</dbReference>
<accession>A0AAD9V243</accession>
<evidence type="ECO:0000256" key="5">
    <source>
        <dbReference type="ARBA" id="ARBA00022728"/>
    </source>
</evidence>
<protein>
    <recommendedName>
        <fullName evidence="3 8">Pre-mRNA-splicing factor SLU7</fullName>
    </recommendedName>
</protein>
<evidence type="ECO:0000313" key="12">
    <source>
        <dbReference type="Proteomes" id="UP001249851"/>
    </source>
</evidence>
<comment type="caution">
    <text evidence="11">The sequence shown here is derived from an EMBL/GenBank/DDBJ whole genome shotgun (WGS) entry which is preliminary data.</text>
</comment>
<evidence type="ECO:0000259" key="10">
    <source>
        <dbReference type="Pfam" id="PF11708"/>
    </source>
</evidence>
<keyword evidence="5 8" id="KW-0747">Spliceosome</keyword>
<evidence type="ECO:0000256" key="6">
    <source>
        <dbReference type="ARBA" id="ARBA00023187"/>
    </source>
</evidence>
<evidence type="ECO:0000256" key="8">
    <source>
        <dbReference type="RuleBase" id="RU367071"/>
    </source>
</evidence>
<dbReference type="PANTHER" id="PTHR12942">
    <property type="entry name" value="STEP II SPLICING FACTOR SLU7"/>
    <property type="match status" value="1"/>
</dbReference>
<evidence type="ECO:0000313" key="11">
    <source>
        <dbReference type="EMBL" id="KAK2558484.1"/>
    </source>
</evidence>
<dbReference type="EMBL" id="JARQWQ010000044">
    <property type="protein sequence ID" value="KAK2558484.1"/>
    <property type="molecule type" value="Genomic_DNA"/>
</dbReference>
<dbReference type="GO" id="GO:0030628">
    <property type="term" value="F:pre-mRNA 3'-splice site binding"/>
    <property type="evidence" value="ECO:0007669"/>
    <property type="project" value="UniProtKB-UniRule"/>
</dbReference>
<comment type="subunit">
    <text evidence="8">Associated with the spliceosome.</text>
</comment>
<evidence type="ECO:0000256" key="1">
    <source>
        <dbReference type="ARBA" id="ARBA00004123"/>
    </source>
</evidence>
<comment type="subcellular location">
    <subcellularLocation>
        <location evidence="1 8">Nucleus</location>
    </subcellularLocation>
</comment>
<reference evidence="11" key="2">
    <citation type="journal article" date="2023" name="Science">
        <title>Genomic signatures of disease resistance in endangered staghorn corals.</title>
        <authorList>
            <person name="Vollmer S.V."/>
            <person name="Selwyn J.D."/>
            <person name="Despard B.A."/>
            <person name="Roesel C.L."/>
        </authorList>
    </citation>
    <scope>NUCLEOTIDE SEQUENCE</scope>
    <source>
        <strain evidence="11">K2</strain>
    </source>
</reference>
<feature type="compositionally biased region" description="Basic and acidic residues" evidence="9">
    <location>
        <begin position="492"/>
        <end position="531"/>
    </location>
</feature>
<keyword evidence="6 8" id="KW-0508">mRNA splicing</keyword>
<feature type="non-terminal residue" evidence="11">
    <location>
        <position position="1"/>
    </location>
</feature>
<evidence type="ECO:0000256" key="2">
    <source>
        <dbReference type="ARBA" id="ARBA00007203"/>
    </source>
</evidence>
<comment type="function">
    <text evidence="8">Involved in pre-mRNA splicing.</text>
</comment>
<keyword evidence="12" id="KW-1185">Reference proteome</keyword>
<sequence>SDVKVVHGTVLWERNNKMAAKTESQHKSRLDWRKEKELEEARKAGTAPALTDEEGKDINPHIPQYISQAPWYYGTNRPTLKHQRPQDDKQKQYSSLNEWFIKGTKTVPAATKFRKGACENCGAMTHKKKDCLERPRRVGARFTGDDIKPDEHVQPQLSFDYDGKRDRWNGYSVDDYRRTVEEYTKLEMLEAELAEGKKSEVADEPDSEDEDKYADRIDMPGQKFDTKRRTTVRNLRIREDTAKYLYNLDPNSAYYDPKTRSMRQNPFKETDGSGNKLALLSYIILFITCFMFAWEAYEKGADVHLQADPTKLELLHKEYKVKKGDFEKDKKLSVLEKYGGEEHLSAPPKELLLAQTENYVEFSRTGKVIRGKFLCLVTREQFCSIVVKKKRLQNQNMKKMSILTTIQVFGAHIGRKEDGAMLVVILSSETHIVLEMQGKKRQLPGLQRPQITEPLTNAAKMIQEAEQNGKTLMEANIKIHQENRKKGKKREKSVNEDDEESKREKLNKALRKEERHQQEAERLLAIDERKRPYNSLKGDNLDVTEEELEAYRLKRQQQDDPMKDFL</sequence>
<keyword evidence="7 8" id="KW-0539">Nucleus</keyword>
<keyword evidence="4 8" id="KW-0507">mRNA processing</keyword>
<dbReference type="PANTHER" id="PTHR12942:SF2">
    <property type="entry name" value="PRE-MRNA-SPLICING FACTOR SLU7"/>
    <property type="match status" value="1"/>
</dbReference>
<organism evidence="11 12">
    <name type="scientific">Acropora cervicornis</name>
    <name type="common">Staghorn coral</name>
    <dbReference type="NCBI Taxonomy" id="6130"/>
    <lineage>
        <taxon>Eukaryota</taxon>
        <taxon>Metazoa</taxon>
        <taxon>Cnidaria</taxon>
        <taxon>Anthozoa</taxon>
        <taxon>Hexacorallia</taxon>
        <taxon>Scleractinia</taxon>
        <taxon>Astrocoeniina</taxon>
        <taxon>Acroporidae</taxon>
        <taxon>Acropora</taxon>
    </lineage>
</organism>
<evidence type="ECO:0000256" key="9">
    <source>
        <dbReference type="SAM" id="MobiDB-lite"/>
    </source>
</evidence>
<dbReference type="GO" id="GO:0005681">
    <property type="term" value="C:spliceosomal complex"/>
    <property type="evidence" value="ECO:0007669"/>
    <property type="project" value="UniProtKB-UniRule"/>
</dbReference>
<feature type="compositionally biased region" description="Basic and acidic residues" evidence="9">
    <location>
        <begin position="23"/>
        <end position="43"/>
    </location>
</feature>
<dbReference type="GO" id="GO:0000398">
    <property type="term" value="P:mRNA splicing, via spliceosome"/>
    <property type="evidence" value="ECO:0007669"/>
    <property type="project" value="UniProtKB-UniRule"/>
</dbReference>
<gene>
    <name evidence="11" type="ORF">P5673_019199</name>
</gene>
<feature type="region of interest" description="Disordered" evidence="9">
    <location>
        <begin position="19"/>
        <end position="59"/>
    </location>
</feature>
<proteinExistence type="inferred from homology"/>
<comment type="similarity">
    <text evidence="2 8">Belongs to the SLU7 family.</text>
</comment>
<reference evidence="11" key="1">
    <citation type="journal article" date="2023" name="G3 (Bethesda)">
        <title>Whole genome assembly and annotation of the endangered Caribbean coral Acropora cervicornis.</title>
        <authorList>
            <person name="Selwyn J.D."/>
            <person name="Vollmer S.V."/>
        </authorList>
    </citation>
    <scope>NUCLEOTIDE SEQUENCE</scope>
    <source>
        <strain evidence="11">K2</strain>
    </source>
</reference>
<dbReference type="Pfam" id="PF11708">
    <property type="entry name" value="Slu7"/>
    <property type="match status" value="1"/>
</dbReference>
<dbReference type="InterPro" id="IPR021715">
    <property type="entry name" value="Slu7_dom"/>
</dbReference>
<feature type="region of interest" description="Disordered" evidence="9">
    <location>
        <begin position="480"/>
        <end position="543"/>
    </location>
</feature>
<feature type="domain" description="Pre-mRNA-splicing factor SLU7" evidence="10">
    <location>
        <begin position="160"/>
        <end position="372"/>
    </location>
</feature>